<reference evidence="3" key="1">
    <citation type="submission" date="2018-05" db="EMBL/GenBank/DDBJ databases">
        <authorList>
            <person name="Lanie J.A."/>
            <person name="Ng W.-L."/>
            <person name="Kazmierczak K.M."/>
            <person name="Andrzejewski T.M."/>
            <person name="Davidsen T.M."/>
            <person name="Wayne K.J."/>
            <person name="Tettelin H."/>
            <person name="Glass J.I."/>
            <person name="Rusch D."/>
            <person name="Podicherti R."/>
            <person name="Tsui H.-C.T."/>
            <person name="Winkler M.E."/>
        </authorList>
    </citation>
    <scope>NUCLEOTIDE SEQUENCE</scope>
</reference>
<organism evidence="3">
    <name type="scientific">marine metagenome</name>
    <dbReference type="NCBI Taxonomy" id="408172"/>
    <lineage>
        <taxon>unclassified sequences</taxon>
        <taxon>metagenomes</taxon>
        <taxon>ecological metagenomes</taxon>
    </lineage>
</organism>
<dbReference type="Pfam" id="PF13464">
    <property type="entry name" value="RodZ_C"/>
    <property type="match status" value="1"/>
</dbReference>
<proteinExistence type="predicted"/>
<sequence length="187" mass="20430">VASDSIVREETEPAPETVPVPRLQTEPQTKIQYPSKQRSESAAREIVTSNFIKTRFLDLISASGGKVVAPPSSVSSQPAVEEVKITKITSAPSNDRDARRKVVLVPDRELTILVNESSQVIIWDGDGVQLFRKYLNAGKVVTVSGIPPFDVQLQSAEGVRIIYAGKQFDFPVPKSGRNARFLVGAEE</sequence>
<dbReference type="AlphaFoldDB" id="A0A382DM21"/>
<feature type="compositionally biased region" description="Polar residues" evidence="1">
    <location>
        <begin position="25"/>
        <end position="36"/>
    </location>
</feature>
<feature type="non-terminal residue" evidence="3">
    <location>
        <position position="1"/>
    </location>
</feature>
<name>A0A382DM21_9ZZZZ</name>
<feature type="compositionally biased region" description="Basic and acidic residues" evidence="1">
    <location>
        <begin position="1"/>
        <end position="11"/>
    </location>
</feature>
<gene>
    <name evidence="3" type="ORF">METZ01_LOCUS191918</name>
</gene>
<evidence type="ECO:0000256" key="1">
    <source>
        <dbReference type="SAM" id="MobiDB-lite"/>
    </source>
</evidence>
<dbReference type="InterPro" id="IPR025194">
    <property type="entry name" value="RodZ-like_C"/>
</dbReference>
<evidence type="ECO:0000259" key="2">
    <source>
        <dbReference type="Pfam" id="PF13464"/>
    </source>
</evidence>
<evidence type="ECO:0000313" key="3">
    <source>
        <dbReference type="EMBL" id="SVB39064.1"/>
    </source>
</evidence>
<feature type="region of interest" description="Disordered" evidence="1">
    <location>
        <begin position="1"/>
        <end position="42"/>
    </location>
</feature>
<accession>A0A382DM21</accession>
<feature type="domain" description="Cytoskeleton protein RodZ-like C-terminal" evidence="2">
    <location>
        <begin position="113"/>
        <end position="181"/>
    </location>
</feature>
<dbReference type="EMBL" id="UINC01039914">
    <property type="protein sequence ID" value="SVB39064.1"/>
    <property type="molecule type" value="Genomic_DNA"/>
</dbReference>
<protein>
    <recommendedName>
        <fullName evidence="2">Cytoskeleton protein RodZ-like C-terminal domain-containing protein</fullName>
    </recommendedName>
</protein>